<protein>
    <submittedName>
        <fullName evidence="1">Uncharacterized protein</fullName>
    </submittedName>
</protein>
<reference evidence="1" key="2">
    <citation type="submission" date="2020-06" db="EMBL/GenBank/DDBJ databases">
        <title>Helianthus annuus Genome sequencing and assembly Release 2.</title>
        <authorList>
            <person name="Gouzy J."/>
            <person name="Langlade N."/>
            <person name="Munos S."/>
        </authorList>
    </citation>
    <scope>NUCLEOTIDE SEQUENCE</scope>
    <source>
        <tissue evidence="1">Leaves</tissue>
    </source>
</reference>
<accession>A0A9K3HF21</accession>
<dbReference type="AlphaFoldDB" id="A0A9K3HF21"/>
<dbReference type="EMBL" id="MNCJ02000327">
    <property type="protein sequence ID" value="KAF5777118.1"/>
    <property type="molecule type" value="Genomic_DNA"/>
</dbReference>
<sequence length="168" mass="19602">MLMIPIIAAANDSDFAAVNNTCWFIPGAEHWERIIKQGNGRCFYDVKPRNISENENLKGLQFQRVVFFMPKEPKVDEVENLLDHGKHLLDAKENAQLHFFANAKAKYHAWDLEKTARKYGLFCNKQIRIPWGGLKRIDLYNIVSFSFEEEEEEEEEEESDFVFGNCLL</sequence>
<evidence type="ECO:0000313" key="2">
    <source>
        <dbReference type="Proteomes" id="UP000215914"/>
    </source>
</evidence>
<dbReference type="Gramene" id="mRNA:HanXRQr2_Chr12g0531921">
    <property type="protein sequence ID" value="mRNA:HanXRQr2_Chr12g0531921"/>
    <property type="gene ID" value="HanXRQr2_Chr12g0531921"/>
</dbReference>
<evidence type="ECO:0000313" key="1">
    <source>
        <dbReference type="EMBL" id="KAF5777118.1"/>
    </source>
</evidence>
<reference evidence="1" key="1">
    <citation type="journal article" date="2017" name="Nature">
        <title>The sunflower genome provides insights into oil metabolism, flowering and Asterid evolution.</title>
        <authorList>
            <person name="Badouin H."/>
            <person name="Gouzy J."/>
            <person name="Grassa C.J."/>
            <person name="Murat F."/>
            <person name="Staton S.E."/>
            <person name="Cottret L."/>
            <person name="Lelandais-Briere C."/>
            <person name="Owens G.L."/>
            <person name="Carrere S."/>
            <person name="Mayjonade B."/>
            <person name="Legrand L."/>
            <person name="Gill N."/>
            <person name="Kane N.C."/>
            <person name="Bowers J.E."/>
            <person name="Hubner S."/>
            <person name="Bellec A."/>
            <person name="Berard A."/>
            <person name="Berges H."/>
            <person name="Blanchet N."/>
            <person name="Boniface M.C."/>
            <person name="Brunel D."/>
            <person name="Catrice O."/>
            <person name="Chaidir N."/>
            <person name="Claudel C."/>
            <person name="Donnadieu C."/>
            <person name="Faraut T."/>
            <person name="Fievet G."/>
            <person name="Helmstetter N."/>
            <person name="King M."/>
            <person name="Knapp S.J."/>
            <person name="Lai Z."/>
            <person name="Le Paslier M.C."/>
            <person name="Lippi Y."/>
            <person name="Lorenzon L."/>
            <person name="Mandel J.R."/>
            <person name="Marage G."/>
            <person name="Marchand G."/>
            <person name="Marquand E."/>
            <person name="Bret-Mestries E."/>
            <person name="Morien E."/>
            <person name="Nambeesan S."/>
            <person name="Nguyen T."/>
            <person name="Pegot-Espagnet P."/>
            <person name="Pouilly N."/>
            <person name="Raftis F."/>
            <person name="Sallet E."/>
            <person name="Schiex T."/>
            <person name="Thomas J."/>
            <person name="Vandecasteele C."/>
            <person name="Vares D."/>
            <person name="Vear F."/>
            <person name="Vautrin S."/>
            <person name="Crespi M."/>
            <person name="Mangin B."/>
            <person name="Burke J.M."/>
            <person name="Salse J."/>
            <person name="Munos S."/>
            <person name="Vincourt P."/>
            <person name="Rieseberg L.H."/>
            <person name="Langlade N.B."/>
        </authorList>
    </citation>
    <scope>NUCLEOTIDE SEQUENCE</scope>
    <source>
        <tissue evidence="1">Leaves</tissue>
    </source>
</reference>
<dbReference type="Proteomes" id="UP000215914">
    <property type="component" value="Unassembled WGS sequence"/>
</dbReference>
<keyword evidence="2" id="KW-1185">Reference proteome</keyword>
<name>A0A9K3HF21_HELAN</name>
<gene>
    <name evidence="1" type="ORF">HanXRQr2_Chr12g0531921</name>
</gene>
<proteinExistence type="predicted"/>
<comment type="caution">
    <text evidence="1">The sequence shown here is derived from an EMBL/GenBank/DDBJ whole genome shotgun (WGS) entry which is preliminary data.</text>
</comment>
<organism evidence="1 2">
    <name type="scientific">Helianthus annuus</name>
    <name type="common">Common sunflower</name>
    <dbReference type="NCBI Taxonomy" id="4232"/>
    <lineage>
        <taxon>Eukaryota</taxon>
        <taxon>Viridiplantae</taxon>
        <taxon>Streptophyta</taxon>
        <taxon>Embryophyta</taxon>
        <taxon>Tracheophyta</taxon>
        <taxon>Spermatophyta</taxon>
        <taxon>Magnoliopsida</taxon>
        <taxon>eudicotyledons</taxon>
        <taxon>Gunneridae</taxon>
        <taxon>Pentapetalae</taxon>
        <taxon>asterids</taxon>
        <taxon>campanulids</taxon>
        <taxon>Asterales</taxon>
        <taxon>Asteraceae</taxon>
        <taxon>Asteroideae</taxon>
        <taxon>Heliantheae alliance</taxon>
        <taxon>Heliantheae</taxon>
        <taxon>Helianthus</taxon>
    </lineage>
</organism>